<reference evidence="1 2" key="2">
    <citation type="submission" date="2018-11" db="EMBL/GenBank/DDBJ databases">
        <authorList>
            <consortium name="Pathogen Informatics"/>
        </authorList>
    </citation>
    <scope>NUCLEOTIDE SEQUENCE [LARGE SCALE GENOMIC DNA]</scope>
</reference>
<keyword evidence="2" id="KW-1185">Reference proteome</keyword>
<sequence length="118" mass="12779">MAPEQCFGTEMFSMKFEGVRPRAYCGHYMMPSLDAASLDHTALPFLATFEGYSTGDFDGSRDARHGEWYTVVAERSSCPRTSCVVAVCACESDVVSAGGRLDWVPLVPLVLCVPDSAS</sequence>
<accession>A0A183UCY3</accession>
<evidence type="ECO:0000313" key="3">
    <source>
        <dbReference type="WBParaSite" id="TCNE_0000635301-mRNA-1"/>
    </source>
</evidence>
<protein>
    <submittedName>
        <fullName evidence="3">Ketoacyl_synth_N domain-containing protein</fullName>
    </submittedName>
</protein>
<evidence type="ECO:0000313" key="2">
    <source>
        <dbReference type="Proteomes" id="UP000050794"/>
    </source>
</evidence>
<proteinExistence type="predicted"/>
<dbReference type="Proteomes" id="UP000050794">
    <property type="component" value="Unassembled WGS sequence"/>
</dbReference>
<name>A0A183UCY3_TOXCA</name>
<dbReference type="EMBL" id="UYWY01019479">
    <property type="protein sequence ID" value="VDM37667.1"/>
    <property type="molecule type" value="Genomic_DNA"/>
</dbReference>
<reference evidence="3" key="1">
    <citation type="submission" date="2016-06" db="UniProtKB">
        <authorList>
            <consortium name="WormBaseParasite"/>
        </authorList>
    </citation>
    <scope>IDENTIFICATION</scope>
</reference>
<evidence type="ECO:0000313" key="1">
    <source>
        <dbReference type="EMBL" id="VDM37667.1"/>
    </source>
</evidence>
<organism evidence="2 3">
    <name type="scientific">Toxocara canis</name>
    <name type="common">Canine roundworm</name>
    <dbReference type="NCBI Taxonomy" id="6265"/>
    <lineage>
        <taxon>Eukaryota</taxon>
        <taxon>Metazoa</taxon>
        <taxon>Ecdysozoa</taxon>
        <taxon>Nematoda</taxon>
        <taxon>Chromadorea</taxon>
        <taxon>Rhabditida</taxon>
        <taxon>Spirurina</taxon>
        <taxon>Ascaridomorpha</taxon>
        <taxon>Ascaridoidea</taxon>
        <taxon>Toxocaridae</taxon>
        <taxon>Toxocara</taxon>
    </lineage>
</organism>
<dbReference type="WBParaSite" id="TCNE_0000635301-mRNA-1">
    <property type="protein sequence ID" value="TCNE_0000635301-mRNA-1"/>
    <property type="gene ID" value="TCNE_0000635301"/>
</dbReference>
<gene>
    <name evidence="1" type="ORF">TCNE_LOCUS6353</name>
</gene>
<dbReference type="AlphaFoldDB" id="A0A183UCY3"/>